<organism evidence="1 2">
    <name type="scientific">Tectimicrobiota bacterium</name>
    <dbReference type="NCBI Taxonomy" id="2528274"/>
    <lineage>
        <taxon>Bacteria</taxon>
        <taxon>Pseudomonadati</taxon>
        <taxon>Nitrospinota/Tectimicrobiota group</taxon>
        <taxon>Candidatus Tectimicrobiota</taxon>
    </lineage>
</organism>
<dbReference type="Gene3D" id="3.30.420.40">
    <property type="match status" value="2"/>
</dbReference>
<dbReference type="AlphaFoldDB" id="A0A932HZQ1"/>
<name>A0A932HZQ1_UNCTE</name>
<reference evidence="1" key="1">
    <citation type="submission" date="2020-07" db="EMBL/GenBank/DDBJ databases">
        <title>Huge and variable diversity of episymbiotic CPR bacteria and DPANN archaea in groundwater ecosystems.</title>
        <authorList>
            <person name="He C.Y."/>
            <person name="Keren R."/>
            <person name="Whittaker M."/>
            <person name="Farag I.F."/>
            <person name="Doudna J."/>
            <person name="Cate J.H.D."/>
            <person name="Banfield J.F."/>
        </authorList>
    </citation>
    <scope>NUCLEOTIDE SEQUENCE</scope>
    <source>
        <strain evidence="1">NC_groundwater_763_Ag_S-0.2um_68_21</strain>
    </source>
</reference>
<dbReference type="InterPro" id="IPR043129">
    <property type="entry name" value="ATPase_NBD"/>
</dbReference>
<evidence type="ECO:0000313" key="1">
    <source>
        <dbReference type="EMBL" id="MBI3126756.1"/>
    </source>
</evidence>
<sequence>MFRRIIGIELSGRSLHAAGIRWGWRQPALEGFLGLDLPPEEEGEDAWREAQDALRGWMAAQGGRPSLTVASLPGPEGFSAPLHFPFRRMSKARQVVKSAMEGEIPLTVEETLADFVPAPRTAPEGADVFAVAVPKTALARHLGRLERLGLFPDRVHYSPLAELEAARSLAPDLARGGLGVAHVEAGHATFLVAKDGLPVHLRTFRRKPFPDRPEEGGEEAVVRELQMALWSWQGSPKAGFEVERLVLAGAGGTEQLASALEGALNLPCRPLSLGPGSLLPADAAPPPDILMRIGAALGAGFSALNPLRTPFDLRQEELALRPGWEGLKRPAAAAAAAVLAFGTLGYADLALKVRREARRAAAAEQQVRAVFDEVFPQGTRIVDAQSQLAAQIQEQAVRLDFLTGGPGNGGDPLEAIAKVSRAIPATIKVRINRMEIDEMGLSLEGETYGFEGVDRIKSGLMLERGFERLEVKQARLIEGKQEVHFLMRIPFPGAPEERRR</sequence>
<dbReference type="SUPFAM" id="SSF53067">
    <property type="entry name" value="Actin-like ATPase domain"/>
    <property type="match status" value="1"/>
</dbReference>
<dbReference type="EMBL" id="JACPUR010000011">
    <property type="protein sequence ID" value="MBI3126756.1"/>
    <property type="molecule type" value="Genomic_DNA"/>
</dbReference>
<dbReference type="Proteomes" id="UP000782312">
    <property type="component" value="Unassembled WGS sequence"/>
</dbReference>
<protein>
    <recommendedName>
        <fullName evidence="3">GspL periplasmic domain-containing protein</fullName>
    </recommendedName>
</protein>
<comment type="caution">
    <text evidence="1">The sequence shown here is derived from an EMBL/GenBank/DDBJ whole genome shotgun (WGS) entry which is preliminary data.</text>
</comment>
<dbReference type="Gene3D" id="3.30.1490.300">
    <property type="match status" value="1"/>
</dbReference>
<accession>A0A932HZQ1</accession>
<evidence type="ECO:0000313" key="2">
    <source>
        <dbReference type="Proteomes" id="UP000782312"/>
    </source>
</evidence>
<gene>
    <name evidence="1" type="ORF">HYZ11_04035</name>
</gene>
<proteinExistence type="predicted"/>
<evidence type="ECO:0008006" key="3">
    <source>
        <dbReference type="Google" id="ProtNLM"/>
    </source>
</evidence>